<dbReference type="AlphaFoldDB" id="A0A554MXE5"/>
<name>A0A554MXE5_9EURY</name>
<dbReference type="InterPro" id="IPR027396">
    <property type="entry name" value="DsrEFH-like"/>
</dbReference>
<evidence type="ECO:0000313" key="1">
    <source>
        <dbReference type="EMBL" id="TSD09802.1"/>
    </source>
</evidence>
<dbReference type="SUPFAM" id="SSF75169">
    <property type="entry name" value="DsrEFH-like"/>
    <property type="match status" value="1"/>
</dbReference>
<dbReference type="RefSeq" id="WP_144262808.1">
    <property type="nucleotide sequence ID" value="NZ_QMDX01000010.1"/>
</dbReference>
<dbReference type="InParanoid" id="A0A554MXE5"/>
<sequence length="118" mass="13044">MADVAIIIMAGLETEADHARLYNGLDAAVSLSESVTDNVRLVFDGAGVRWIPQLEDPDHEFHSLYREVADIAACEDCARNLGVADEVGEAEGVRILRTRDDYTSVISLVRDDYEVITY</sequence>
<protein>
    <recommendedName>
        <fullName evidence="3">DsrE/DsrF-like family protein</fullName>
    </recommendedName>
</protein>
<gene>
    <name evidence="1" type="ORF">DP107_14200</name>
</gene>
<comment type="caution">
    <text evidence="1">The sequence shown here is derived from an EMBL/GenBank/DDBJ whole genome shotgun (WGS) entry which is preliminary data.</text>
</comment>
<dbReference type="Proteomes" id="UP000319894">
    <property type="component" value="Unassembled WGS sequence"/>
</dbReference>
<dbReference type="Gene3D" id="3.40.1260.10">
    <property type="entry name" value="DsrEFH-like"/>
    <property type="match status" value="1"/>
</dbReference>
<dbReference type="OrthoDB" id="122708at2157"/>
<reference evidence="1 2" key="1">
    <citation type="submission" date="2018-06" db="EMBL/GenBank/DDBJ databases">
        <title>Natronomonas sp. F16-60 a new haloarchaeon isolated from a solar saltern of Isla Cristina, Huelva, Spain.</title>
        <authorList>
            <person name="Duran-Viseras A."/>
            <person name="Sanchez-Porro C."/>
            <person name="Ventosa A."/>
        </authorList>
    </citation>
    <scope>NUCLEOTIDE SEQUENCE [LARGE SCALE GENOMIC DNA]</scope>
    <source>
        <strain evidence="1 2">F16-60</strain>
    </source>
</reference>
<evidence type="ECO:0000313" key="2">
    <source>
        <dbReference type="Proteomes" id="UP000319894"/>
    </source>
</evidence>
<organism evidence="1 2">
    <name type="scientific">Haloglomus irregulare</name>
    <dbReference type="NCBI Taxonomy" id="2234134"/>
    <lineage>
        <taxon>Archaea</taxon>
        <taxon>Methanobacteriati</taxon>
        <taxon>Methanobacteriota</taxon>
        <taxon>Stenosarchaea group</taxon>
        <taxon>Halobacteria</taxon>
        <taxon>Halobacteriales</taxon>
        <taxon>Natronomonadaceae</taxon>
        <taxon>Haloglomus</taxon>
    </lineage>
</organism>
<accession>A0A554MXE5</accession>
<dbReference type="EMBL" id="QMDX01000010">
    <property type="protein sequence ID" value="TSD09802.1"/>
    <property type="molecule type" value="Genomic_DNA"/>
</dbReference>
<evidence type="ECO:0008006" key="3">
    <source>
        <dbReference type="Google" id="ProtNLM"/>
    </source>
</evidence>
<proteinExistence type="predicted"/>
<keyword evidence="2" id="KW-1185">Reference proteome</keyword>